<dbReference type="AlphaFoldDB" id="A0A1A0HDE1"/>
<feature type="compositionally biased region" description="Basic residues" evidence="2">
    <location>
        <begin position="87"/>
        <end position="96"/>
    </location>
</feature>
<organism evidence="4 5">
    <name type="scientific">Metschnikowia bicuspidata var. bicuspidata NRRL YB-4993</name>
    <dbReference type="NCBI Taxonomy" id="869754"/>
    <lineage>
        <taxon>Eukaryota</taxon>
        <taxon>Fungi</taxon>
        <taxon>Dikarya</taxon>
        <taxon>Ascomycota</taxon>
        <taxon>Saccharomycotina</taxon>
        <taxon>Pichiomycetes</taxon>
        <taxon>Metschnikowiaceae</taxon>
        <taxon>Metschnikowia</taxon>
    </lineage>
</organism>
<protein>
    <recommendedName>
        <fullName evidence="3">C2H2-type domain-containing protein</fullName>
    </recommendedName>
</protein>
<feature type="region of interest" description="Disordered" evidence="2">
    <location>
        <begin position="144"/>
        <end position="183"/>
    </location>
</feature>
<dbReference type="GeneID" id="30027498"/>
<dbReference type="RefSeq" id="XP_018712595.1">
    <property type="nucleotide sequence ID" value="XM_018854522.1"/>
</dbReference>
<keyword evidence="5" id="KW-1185">Reference proteome</keyword>
<proteinExistence type="predicted"/>
<accession>A0A1A0HDE1</accession>
<evidence type="ECO:0000256" key="1">
    <source>
        <dbReference type="PROSITE-ProRule" id="PRU00042"/>
    </source>
</evidence>
<dbReference type="Proteomes" id="UP000092555">
    <property type="component" value="Unassembled WGS sequence"/>
</dbReference>
<keyword evidence="1" id="KW-0479">Metal-binding</keyword>
<feature type="domain" description="C2H2-type" evidence="3">
    <location>
        <begin position="28"/>
        <end position="55"/>
    </location>
</feature>
<feature type="region of interest" description="Disordered" evidence="2">
    <location>
        <begin position="74"/>
        <end position="98"/>
    </location>
</feature>
<keyword evidence="1" id="KW-0862">Zinc</keyword>
<evidence type="ECO:0000259" key="3">
    <source>
        <dbReference type="PROSITE" id="PS50157"/>
    </source>
</evidence>
<dbReference type="OrthoDB" id="4095993at2759"/>
<dbReference type="GO" id="GO:0008270">
    <property type="term" value="F:zinc ion binding"/>
    <property type="evidence" value="ECO:0007669"/>
    <property type="project" value="UniProtKB-KW"/>
</dbReference>
<dbReference type="STRING" id="869754.A0A1A0HDE1"/>
<evidence type="ECO:0000313" key="5">
    <source>
        <dbReference type="Proteomes" id="UP000092555"/>
    </source>
</evidence>
<feature type="compositionally biased region" description="Polar residues" evidence="2">
    <location>
        <begin position="1"/>
        <end position="11"/>
    </location>
</feature>
<feature type="compositionally biased region" description="Basic and acidic residues" evidence="2">
    <location>
        <begin position="75"/>
        <end position="86"/>
    </location>
</feature>
<dbReference type="PROSITE" id="PS50157">
    <property type="entry name" value="ZINC_FINGER_C2H2_2"/>
    <property type="match status" value="1"/>
</dbReference>
<evidence type="ECO:0000313" key="4">
    <source>
        <dbReference type="EMBL" id="OBA22099.1"/>
    </source>
</evidence>
<reference evidence="4 5" key="1">
    <citation type="submission" date="2016-05" db="EMBL/GenBank/DDBJ databases">
        <title>Comparative genomics of biotechnologically important yeasts.</title>
        <authorList>
            <consortium name="DOE Joint Genome Institute"/>
            <person name="Riley R."/>
            <person name="Haridas S."/>
            <person name="Wolfe K.H."/>
            <person name="Lopes M.R."/>
            <person name="Hittinger C.T."/>
            <person name="Goker M."/>
            <person name="Salamov A."/>
            <person name="Wisecaver J."/>
            <person name="Long T.M."/>
            <person name="Aerts A.L."/>
            <person name="Barry K."/>
            <person name="Choi C."/>
            <person name="Clum A."/>
            <person name="Coughlan A.Y."/>
            <person name="Deshpande S."/>
            <person name="Douglass A.P."/>
            <person name="Hanson S.J."/>
            <person name="Klenk H.-P."/>
            <person name="LaButti K."/>
            <person name="Lapidus A."/>
            <person name="Lindquist E."/>
            <person name="Lipzen A."/>
            <person name="Meier-kolthoff J.P."/>
            <person name="Ohm R.A."/>
            <person name="Otillar R.P."/>
            <person name="Pangilinan J."/>
            <person name="Peng Y."/>
            <person name="Rokas A."/>
            <person name="Rosa C.A."/>
            <person name="Scheuner C."/>
            <person name="Sibirny A.A."/>
            <person name="Slot J.C."/>
            <person name="Stielow J.B."/>
            <person name="Sun H."/>
            <person name="Kurtzman C.P."/>
            <person name="Blackwell M."/>
            <person name="Grigoriev I.V."/>
            <person name="Jeffries T.W."/>
        </authorList>
    </citation>
    <scope>NUCLEOTIDE SEQUENCE [LARGE SCALE GENOMIC DNA]</scope>
    <source>
        <strain evidence="4 5">NRRL YB-4993</strain>
    </source>
</reference>
<dbReference type="InterPro" id="IPR013087">
    <property type="entry name" value="Znf_C2H2_type"/>
</dbReference>
<name>A0A1A0HDE1_9ASCO</name>
<dbReference type="EMBL" id="LXTC01000002">
    <property type="protein sequence ID" value="OBA22099.1"/>
    <property type="molecule type" value="Genomic_DNA"/>
</dbReference>
<keyword evidence="1" id="KW-0863">Zinc-finger</keyword>
<sequence length="343" mass="36633">MSETGQLQNQPTKHETGAIGATLSPASFPCHFCGRAFSRKGTYGRHLDSKKGDAQHPAGQVEALRSGVVRRAARRAGEPVADEKAGRAPKKVKRQKSQIAKVYNSKTAVKEKNRARRRARDLRLKAQLQAHEWYIGMLSGPQGLAQGPAGRAENASLEAGKQAHRSQGLESGPERSQKSGQKSDAEIYGARYAYAVASNVPPSQWPQKNGYPGDAEFGATVGQLTALAGMAPYNRSAPGPQYFQGLGPQSGGGAAAQDSTGAAALEQVFAWHAHWAQLGPSTKRALWQAECDRALRTHLHGASLCQISGAAAVVREKTRQLCEQYSQGAFLDSILTDSGPETP</sequence>
<evidence type="ECO:0000256" key="2">
    <source>
        <dbReference type="SAM" id="MobiDB-lite"/>
    </source>
</evidence>
<feature type="region of interest" description="Disordered" evidence="2">
    <location>
        <begin position="1"/>
        <end position="20"/>
    </location>
</feature>
<comment type="caution">
    <text evidence="4">The sequence shown here is derived from an EMBL/GenBank/DDBJ whole genome shotgun (WGS) entry which is preliminary data.</text>
</comment>
<feature type="compositionally biased region" description="Basic and acidic residues" evidence="2">
    <location>
        <begin position="172"/>
        <end position="183"/>
    </location>
</feature>
<gene>
    <name evidence="4" type="ORF">METBIDRAFT_146331</name>
</gene>